<sequence>MEIIAALLLFISVLALDFSILASISAGLSGVIAGGISILVIVAIGIVLDFLGVMRMRSGFNTLPSQGVKTSTGSAGALLILISPLLLLVGVAIIAVGVLQASSGLAVGGGSLITIADLIYFIGAILLAIGFYSVGSYFQNTLVEVGGILSIFLGFTRFILIFIGPGGIKNSISMGGYPYPSYPGTPQYQPQSPAYGQTTYGKPVSSSQAY</sequence>
<feature type="transmembrane region" description="Helical" evidence="2">
    <location>
        <begin position="118"/>
        <end position="138"/>
    </location>
</feature>
<dbReference type="AlphaFoldDB" id="A0A510DSR0"/>
<dbReference type="KEGG" id="step:IC006_0506"/>
<protein>
    <submittedName>
        <fullName evidence="3">Uncharacterized protein</fullName>
    </submittedName>
</protein>
<organism evidence="3 4">
    <name type="scientific">Sulfuracidifex tepidarius</name>
    <dbReference type="NCBI Taxonomy" id="1294262"/>
    <lineage>
        <taxon>Archaea</taxon>
        <taxon>Thermoproteota</taxon>
        <taxon>Thermoprotei</taxon>
        <taxon>Sulfolobales</taxon>
        <taxon>Sulfolobaceae</taxon>
        <taxon>Sulfuracidifex</taxon>
    </lineage>
</organism>
<feature type="transmembrane region" description="Helical" evidence="2">
    <location>
        <begin position="32"/>
        <end position="54"/>
    </location>
</feature>
<evidence type="ECO:0000313" key="4">
    <source>
        <dbReference type="Proteomes" id="UP000322983"/>
    </source>
</evidence>
<evidence type="ECO:0000256" key="1">
    <source>
        <dbReference type="SAM" id="MobiDB-lite"/>
    </source>
</evidence>
<dbReference type="Proteomes" id="UP000322983">
    <property type="component" value="Chromosome"/>
</dbReference>
<reference evidence="3 4" key="1">
    <citation type="journal article" date="2020" name="Int. J. Syst. Evol. Microbiol.">
        <title>Sulfuracidifex tepidarius gen. nov., sp. nov. and transfer of Sulfolobus metallicus Huber and Stetter 1992 to the genus Sulfuracidifex as Sulfuracidifex metallicus comb. nov.</title>
        <authorList>
            <person name="Itoh T."/>
            <person name="Miura T."/>
            <person name="Sakai H.D."/>
            <person name="Kato S."/>
            <person name="Ohkuma M."/>
            <person name="Takashina T."/>
        </authorList>
    </citation>
    <scope>NUCLEOTIDE SEQUENCE [LARGE SCALE GENOMIC DNA]</scope>
    <source>
        <strain evidence="3 4">IC-006</strain>
    </source>
</reference>
<keyword evidence="4" id="KW-1185">Reference proteome</keyword>
<keyword evidence="2" id="KW-0812">Transmembrane</keyword>
<dbReference type="EMBL" id="AP018929">
    <property type="protein sequence ID" value="BBG23222.1"/>
    <property type="molecule type" value="Genomic_DNA"/>
</dbReference>
<evidence type="ECO:0000256" key="2">
    <source>
        <dbReference type="SAM" id="Phobius"/>
    </source>
</evidence>
<gene>
    <name evidence="3" type="ORF">IC006_0506</name>
</gene>
<feature type="region of interest" description="Disordered" evidence="1">
    <location>
        <begin position="191"/>
        <end position="210"/>
    </location>
</feature>
<dbReference type="InterPro" id="IPR009321">
    <property type="entry name" value="DUF973"/>
</dbReference>
<name>A0A510DSR0_9CREN</name>
<feature type="transmembrane region" description="Helical" evidence="2">
    <location>
        <begin position="145"/>
        <end position="168"/>
    </location>
</feature>
<dbReference type="Pfam" id="PF06157">
    <property type="entry name" value="DUF973"/>
    <property type="match status" value="1"/>
</dbReference>
<feature type="compositionally biased region" description="Polar residues" evidence="1">
    <location>
        <begin position="194"/>
        <end position="210"/>
    </location>
</feature>
<keyword evidence="2" id="KW-1133">Transmembrane helix</keyword>
<proteinExistence type="predicted"/>
<accession>A0A510DSR0</accession>
<keyword evidence="2" id="KW-0472">Membrane</keyword>
<feature type="transmembrane region" description="Helical" evidence="2">
    <location>
        <begin position="75"/>
        <end position="98"/>
    </location>
</feature>
<evidence type="ECO:0000313" key="3">
    <source>
        <dbReference type="EMBL" id="BBG23222.1"/>
    </source>
</evidence>